<keyword evidence="2" id="KW-0813">Transport</keyword>
<feature type="transmembrane region" description="Helical" evidence="9">
    <location>
        <begin position="311"/>
        <end position="335"/>
    </location>
</feature>
<comment type="subcellular location">
    <subcellularLocation>
        <location evidence="1">Cell membrane</location>
        <topology evidence="1">Multi-pass membrane protein</topology>
    </subcellularLocation>
</comment>
<dbReference type="InterPro" id="IPR001851">
    <property type="entry name" value="ABC_transp_permease"/>
</dbReference>
<feature type="transmembrane region" description="Helical" evidence="9">
    <location>
        <begin position="113"/>
        <end position="129"/>
    </location>
</feature>
<proteinExistence type="predicted"/>
<name>A0A8J6PMG8_9HYPH</name>
<gene>
    <name evidence="11" type="ORF">ICI42_22155</name>
</gene>
<keyword evidence="8 9" id="KW-0472">Membrane</keyword>
<organism evidence="11 12">
    <name type="scientific">Oryzicola mucosus</name>
    <dbReference type="NCBI Taxonomy" id="2767425"/>
    <lineage>
        <taxon>Bacteria</taxon>
        <taxon>Pseudomonadati</taxon>
        <taxon>Pseudomonadota</taxon>
        <taxon>Alphaproteobacteria</taxon>
        <taxon>Hyphomicrobiales</taxon>
        <taxon>Phyllobacteriaceae</taxon>
        <taxon>Oryzicola</taxon>
    </lineage>
</organism>
<dbReference type="SMART" id="SM00382">
    <property type="entry name" value="AAA"/>
    <property type="match status" value="1"/>
</dbReference>
<dbReference type="InterPro" id="IPR027417">
    <property type="entry name" value="P-loop_NTPase"/>
</dbReference>
<dbReference type="GO" id="GO:0005524">
    <property type="term" value="F:ATP binding"/>
    <property type="evidence" value="ECO:0007669"/>
    <property type="project" value="UniProtKB-KW"/>
</dbReference>
<evidence type="ECO:0000256" key="6">
    <source>
        <dbReference type="ARBA" id="ARBA00022840"/>
    </source>
</evidence>
<comment type="caution">
    <text evidence="11">The sequence shown here is derived from an EMBL/GenBank/DDBJ whole genome shotgun (WGS) entry which is preliminary data.</text>
</comment>
<dbReference type="EMBL" id="JACVVX010000012">
    <property type="protein sequence ID" value="MBD0417349.1"/>
    <property type="molecule type" value="Genomic_DNA"/>
</dbReference>
<evidence type="ECO:0000259" key="10">
    <source>
        <dbReference type="PROSITE" id="PS50893"/>
    </source>
</evidence>
<feature type="domain" description="ABC transporter" evidence="10">
    <location>
        <begin position="368"/>
        <end position="598"/>
    </location>
</feature>
<dbReference type="AlphaFoldDB" id="A0A8J6PMG8"/>
<evidence type="ECO:0000256" key="3">
    <source>
        <dbReference type="ARBA" id="ARBA00022475"/>
    </source>
</evidence>
<evidence type="ECO:0000256" key="8">
    <source>
        <dbReference type="ARBA" id="ARBA00023136"/>
    </source>
</evidence>
<keyword evidence="6 11" id="KW-0067">ATP-binding</keyword>
<evidence type="ECO:0000256" key="7">
    <source>
        <dbReference type="ARBA" id="ARBA00022989"/>
    </source>
</evidence>
<dbReference type="InterPro" id="IPR003439">
    <property type="entry name" value="ABC_transporter-like_ATP-bd"/>
</dbReference>
<keyword evidence="5" id="KW-0547">Nucleotide-binding</keyword>
<reference evidence="11" key="1">
    <citation type="submission" date="2020-09" db="EMBL/GenBank/DDBJ databases">
        <title>Genome seq and assembly of Tianweitania sp.</title>
        <authorList>
            <person name="Chhetri G."/>
        </authorList>
    </citation>
    <scope>NUCLEOTIDE SEQUENCE</scope>
    <source>
        <strain evidence="11">Rool2</strain>
    </source>
</reference>
<dbReference type="Pfam" id="PF02653">
    <property type="entry name" value="BPD_transp_2"/>
    <property type="match status" value="1"/>
</dbReference>
<dbReference type="GO" id="GO:0005886">
    <property type="term" value="C:plasma membrane"/>
    <property type="evidence" value="ECO:0007669"/>
    <property type="project" value="UniProtKB-SubCell"/>
</dbReference>
<evidence type="ECO:0000256" key="9">
    <source>
        <dbReference type="SAM" id="Phobius"/>
    </source>
</evidence>
<keyword evidence="7 9" id="KW-1133">Transmembrane helix</keyword>
<dbReference type="GO" id="GO:0015658">
    <property type="term" value="F:branched-chain amino acid transmembrane transporter activity"/>
    <property type="evidence" value="ECO:0007669"/>
    <property type="project" value="InterPro"/>
</dbReference>
<feature type="transmembrane region" description="Helical" evidence="9">
    <location>
        <begin position="234"/>
        <end position="251"/>
    </location>
</feature>
<evidence type="ECO:0000313" key="11">
    <source>
        <dbReference type="EMBL" id="MBD0417349.1"/>
    </source>
</evidence>
<dbReference type="PANTHER" id="PTHR45772:SF2">
    <property type="entry name" value="ABC TRANSPORTER ATP-BINDING PROTEIN"/>
    <property type="match status" value="1"/>
</dbReference>
<dbReference type="InterPro" id="IPR043428">
    <property type="entry name" value="LivM-like"/>
</dbReference>
<evidence type="ECO:0000313" key="12">
    <source>
        <dbReference type="Proteomes" id="UP000643405"/>
    </source>
</evidence>
<dbReference type="GO" id="GO:0016887">
    <property type="term" value="F:ATP hydrolysis activity"/>
    <property type="evidence" value="ECO:0007669"/>
    <property type="project" value="InterPro"/>
</dbReference>
<accession>A0A8J6PMG8</accession>
<dbReference type="PROSITE" id="PS50893">
    <property type="entry name" value="ABC_TRANSPORTER_2"/>
    <property type="match status" value="1"/>
</dbReference>
<evidence type="ECO:0000256" key="4">
    <source>
        <dbReference type="ARBA" id="ARBA00022692"/>
    </source>
</evidence>
<dbReference type="PANTHER" id="PTHR45772">
    <property type="entry name" value="CONSERVED COMPONENT OF ABC TRANSPORTER FOR NATURAL AMINO ACIDS-RELATED"/>
    <property type="match status" value="1"/>
</dbReference>
<evidence type="ECO:0000256" key="2">
    <source>
        <dbReference type="ARBA" id="ARBA00022448"/>
    </source>
</evidence>
<dbReference type="InterPro" id="IPR003593">
    <property type="entry name" value="AAA+_ATPase"/>
</dbReference>
<sequence length="601" mass="63638">MTSKISTGEHMIAARPSTARTGPSILDRSAKIQVVIGIAILVVATVVPSALGLSYWIGVINLATIYIVASVFMGLLLVDAGQVSFGHGAVFGAAAYAVGVACGMHGFSFPVGILFGVAAALVIGILFALPALRVQWFYLGFVTLSAAMVFPQMLFAFDSLTNGLNGISIPFTALNTPTAIGLSILSILSLVLGSLAILTSAIFPKTKLGRRMRVAAASPEAAQSLGISPGRMRFTAFMIASFGTGLAGVLYPPTVGFVSPNAFHLDISILFFFAVIVGGKGQPLGTIAGITLLYMLPNVFLAQLVEYRPLVYGLVAFLVMLLMPSGIIGGIVRWLTLRQKPQAMPALQFSQIVDATQSAKHPVGDIAIEIEGLRKVFGNVVAINNVSMNVRRGEIHGLVGANGSGKTSLLNVLNGFTNSDAGSVKVNGKEITSLKARDVAHLGVGRTFQTPRILEQLGAWDNVQIGLDAKLSPNPTRVSPAFVDSLRDTLGRLRTESIPHGQRRLLEVIRVILTDADILLLDEPAAGLSPEERVAFAGLLRDLRDKLGLTIVFVEHDLDLVARVADRVTVLESGAVIASGDVASVWENPRVKPLFVTVRHA</sequence>
<dbReference type="RefSeq" id="WP_188166789.1">
    <property type="nucleotide sequence ID" value="NZ_JACVVX010000012.1"/>
</dbReference>
<protein>
    <submittedName>
        <fullName evidence="11">ATP-binding cassette domain-containing protein</fullName>
    </submittedName>
</protein>
<dbReference type="InterPro" id="IPR051120">
    <property type="entry name" value="ABC_AA/LPS_Transport"/>
</dbReference>
<dbReference type="Proteomes" id="UP000643405">
    <property type="component" value="Unassembled WGS sequence"/>
</dbReference>
<feature type="transmembrane region" description="Helical" evidence="9">
    <location>
        <begin position="53"/>
        <end position="78"/>
    </location>
</feature>
<dbReference type="SUPFAM" id="SSF52540">
    <property type="entry name" value="P-loop containing nucleoside triphosphate hydrolases"/>
    <property type="match status" value="1"/>
</dbReference>
<evidence type="ECO:0000256" key="1">
    <source>
        <dbReference type="ARBA" id="ARBA00004651"/>
    </source>
</evidence>
<feature type="transmembrane region" description="Helical" evidence="9">
    <location>
        <begin position="30"/>
        <end position="47"/>
    </location>
</feature>
<keyword evidence="12" id="KW-1185">Reference proteome</keyword>
<evidence type="ECO:0000256" key="5">
    <source>
        <dbReference type="ARBA" id="ARBA00022741"/>
    </source>
</evidence>
<keyword evidence="3" id="KW-1003">Cell membrane</keyword>
<dbReference type="CDD" id="cd06581">
    <property type="entry name" value="TM_PBP1_LivM_like"/>
    <property type="match status" value="1"/>
</dbReference>
<dbReference type="Pfam" id="PF00005">
    <property type="entry name" value="ABC_tran"/>
    <property type="match status" value="1"/>
</dbReference>
<feature type="transmembrane region" description="Helical" evidence="9">
    <location>
        <begin position="177"/>
        <end position="203"/>
    </location>
</feature>
<keyword evidence="4 9" id="KW-0812">Transmembrane</keyword>
<feature type="transmembrane region" description="Helical" evidence="9">
    <location>
        <begin position="136"/>
        <end position="157"/>
    </location>
</feature>
<feature type="transmembrane region" description="Helical" evidence="9">
    <location>
        <begin position="85"/>
        <end position="107"/>
    </location>
</feature>
<dbReference type="Gene3D" id="3.40.50.300">
    <property type="entry name" value="P-loop containing nucleotide triphosphate hydrolases"/>
    <property type="match status" value="1"/>
</dbReference>